<evidence type="ECO:0000313" key="3">
    <source>
        <dbReference type="Proteomes" id="UP000317429"/>
    </source>
</evidence>
<name>A0A518D8I0_9BACT</name>
<evidence type="ECO:0000259" key="1">
    <source>
        <dbReference type="Pfam" id="PF13640"/>
    </source>
</evidence>
<accession>A0A518D8I0</accession>
<organism evidence="2 3">
    <name type="scientific">Pirellulimonas nuda</name>
    <dbReference type="NCBI Taxonomy" id="2528009"/>
    <lineage>
        <taxon>Bacteria</taxon>
        <taxon>Pseudomonadati</taxon>
        <taxon>Planctomycetota</taxon>
        <taxon>Planctomycetia</taxon>
        <taxon>Pirellulales</taxon>
        <taxon>Lacipirellulaceae</taxon>
        <taxon>Pirellulimonas</taxon>
    </lineage>
</organism>
<dbReference type="Pfam" id="PF13640">
    <property type="entry name" value="2OG-FeII_Oxy_3"/>
    <property type="match status" value="1"/>
</dbReference>
<evidence type="ECO:0000313" key="2">
    <source>
        <dbReference type="EMBL" id="QDU87789.1"/>
    </source>
</evidence>
<feature type="domain" description="Prolyl 4-hydroxylase alpha subunit Fe(2+) 2OG dioxygenase" evidence="1">
    <location>
        <begin position="103"/>
        <end position="179"/>
    </location>
</feature>
<dbReference type="EMBL" id="CP036291">
    <property type="protein sequence ID" value="QDU87789.1"/>
    <property type="molecule type" value="Genomic_DNA"/>
</dbReference>
<keyword evidence="3" id="KW-1185">Reference proteome</keyword>
<gene>
    <name evidence="2" type="ORF">Pla175_11560</name>
</gene>
<dbReference type="KEGG" id="pnd:Pla175_11560"/>
<dbReference type="Proteomes" id="UP000317429">
    <property type="component" value="Chromosome"/>
</dbReference>
<dbReference type="AlphaFoldDB" id="A0A518D8I0"/>
<dbReference type="RefSeq" id="WP_145282006.1">
    <property type="nucleotide sequence ID" value="NZ_CP036291.1"/>
</dbReference>
<sequence length="209" mass="23425">MSLLNLDAFRAAPLTTEPFPYMILPGFVRSDAVDALHRDYPRLALGGSFPLASVSGGPMFDQMAQELRGERVRAAFAEKFGVDLADRPTTLTVRGRCRKKDGKVHTDSRSKLITVLVYMNGPWEAPGGRLRLLKSNNINDVICEAPPEQGTLVAFRNDTNAWHGHLPFEGERRALQLNWVKDEAAVLKSERRHGWSAWLKRFRSARQAA</sequence>
<reference evidence="2 3" key="1">
    <citation type="submission" date="2019-02" db="EMBL/GenBank/DDBJ databases">
        <title>Deep-cultivation of Planctomycetes and their phenomic and genomic characterization uncovers novel biology.</title>
        <authorList>
            <person name="Wiegand S."/>
            <person name="Jogler M."/>
            <person name="Boedeker C."/>
            <person name="Pinto D."/>
            <person name="Vollmers J."/>
            <person name="Rivas-Marin E."/>
            <person name="Kohn T."/>
            <person name="Peeters S.H."/>
            <person name="Heuer A."/>
            <person name="Rast P."/>
            <person name="Oberbeckmann S."/>
            <person name="Bunk B."/>
            <person name="Jeske O."/>
            <person name="Meyerdierks A."/>
            <person name="Storesund J.E."/>
            <person name="Kallscheuer N."/>
            <person name="Luecker S."/>
            <person name="Lage O.M."/>
            <person name="Pohl T."/>
            <person name="Merkel B.J."/>
            <person name="Hornburger P."/>
            <person name="Mueller R.-W."/>
            <person name="Bruemmer F."/>
            <person name="Labrenz M."/>
            <person name="Spormann A.M."/>
            <person name="Op den Camp H."/>
            <person name="Overmann J."/>
            <person name="Amann R."/>
            <person name="Jetten M.S.M."/>
            <person name="Mascher T."/>
            <person name="Medema M.H."/>
            <person name="Devos D.P."/>
            <person name="Kaster A.-K."/>
            <person name="Ovreas L."/>
            <person name="Rohde M."/>
            <person name="Galperin M.Y."/>
            <person name="Jogler C."/>
        </authorList>
    </citation>
    <scope>NUCLEOTIDE SEQUENCE [LARGE SCALE GENOMIC DNA]</scope>
    <source>
        <strain evidence="2 3">Pla175</strain>
    </source>
</reference>
<dbReference type="InterPro" id="IPR044862">
    <property type="entry name" value="Pro_4_hyd_alph_FE2OG_OXY"/>
</dbReference>
<dbReference type="OrthoDB" id="8578235at2"/>
<protein>
    <recommendedName>
        <fullName evidence="1">Prolyl 4-hydroxylase alpha subunit Fe(2+) 2OG dioxygenase domain-containing protein</fullName>
    </recommendedName>
</protein>
<proteinExistence type="predicted"/>
<dbReference type="Gene3D" id="2.60.120.620">
    <property type="entry name" value="q2cbj1_9rhob like domain"/>
    <property type="match status" value="1"/>
</dbReference>